<sequence>MQSGREEIHKIHLHLSKRNSSHCIVSHRITCFARMDVMASTKSRKRS</sequence>
<protein>
    <submittedName>
        <fullName evidence="1">Uncharacterized protein</fullName>
    </submittedName>
</protein>
<name>A0A369KHF6_9BACT</name>
<reference evidence="1 2" key="1">
    <citation type="submission" date="2018-07" db="EMBL/GenBank/DDBJ databases">
        <title>Comparative genomics of the Candidatus Parilichlamydiaceae reveals evidence of convergent evolution and genome reduction in the phylum Chlamydiae.</title>
        <authorList>
            <person name="Taylor-Brown A."/>
            <person name="Polkinghorne A."/>
        </authorList>
    </citation>
    <scope>NUCLEOTIDE SEQUENCE [LARGE SCALE GENOMIC DNA]</scope>
    <source>
        <strain evidence="1 2">Hat2</strain>
    </source>
</reference>
<accession>A0A369KHF6</accession>
<dbReference type="EMBL" id="QQBG01000026">
    <property type="protein sequence ID" value="RDB31194.1"/>
    <property type="molecule type" value="Genomic_DNA"/>
</dbReference>
<proteinExistence type="predicted"/>
<dbReference type="Proteomes" id="UP000253816">
    <property type="component" value="Unassembled WGS sequence"/>
</dbReference>
<evidence type="ECO:0000313" key="2">
    <source>
        <dbReference type="Proteomes" id="UP000253816"/>
    </source>
</evidence>
<keyword evidence="2" id="KW-1185">Reference proteome</keyword>
<comment type="caution">
    <text evidence="1">The sequence shown here is derived from an EMBL/GenBank/DDBJ whole genome shotgun (WGS) entry which is preliminary data.</text>
</comment>
<gene>
    <name evidence="1" type="ORF">HAT2_00674</name>
</gene>
<dbReference type="AlphaFoldDB" id="A0A369KHF6"/>
<evidence type="ECO:0000313" key="1">
    <source>
        <dbReference type="EMBL" id="RDB31194.1"/>
    </source>
</evidence>
<organism evidence="1 2">
    <name type="scientific">Candidatus Similichlamydia laticola</name>
    <dbReference type="NCBI Taxonomy" id="2170265"/>
    <lineage>
        <taxon>Bacteria</taxon>
        <taxon>Pseudomonadati</taxon>
        <taxon>Chlamydiota</taxon>
        <taxon>Chlamydiia</taxon>
        <taxon>Parachlamydiales</taxon>
        <taxon>Candidatus Parilichlamydiaceae</taxon>
        <taxon>Candidatus Similichlamydia</taxon>
    </lineage>
</organism>